<dbReference type="AlphaFoldDB" id="A0A1H0KRC9"/>
<dbReference type="InterPro" id="IPR042100">
    <property type="entry name" value="Bug_dom1"/>
</dbReference>
<dbReference type="EMBL" id="FNIT01000008">
    <property type="protein sequence ID" value="SDO58321.1"/>
    <property type="molecule type" value="Genomic_DNA"/>
</dbReference>
<feature type="signal peptide" evidence="2">
    <location>
        <begin position="1"/>
        <end position="36"/>
    </location>
</feature>
<reference evidence="3 4" key="1">
    <citation type="submission" date="2016-10" db="EMBL/GenBank/DDBJ databases">
        <authorList>
            <person name="de Groot N.N."/>
        </authorList>
    </citation>
    <scope>NUCLEOTIDE SEQUENCE [LARGE SCALE GENOMIC DNA]</scope>
    <source>
        <strain evidence="4">L7-484,KACC 16230,DSM 25025</strain>
    </source>
</reference>
<name>A0A1H0KRC9_9HYPH</name>
<dbReference type="Proteomes" id="UP000198793">
    <property type="component" value="Unassembled WGS sequence"/>
</dbReference>
<dbReference type="PANTHER" id="PTHR42928">
    <property type="entry name" value="TRICARBOXYLATE-BINDING PROTEIN"/>
    <property type="match status" value="1"/>
</dbReference>
<dbReference type="PIRSF" id="PIRSF017082">
    <property type="entry name" value="YflP"/>
    <property type="match status" value="1"/>
</dbReference>
<gene>
    <name evidence="3" type="ORF">SAMN05192530_108100</name>
</gene>
<dbReference type="Gene3D" id="3.40.190.150">
    <property type="entry name" value="Bordetella uptake gene, domain 1"/>
    <property type="match status" value="1"/>
</dbReference>
<sequence>MGWEARNSPWEEFLTTILIRAALAAGAAAASLAAFAATPAFAEPAKPECIAPAQPGGGFDITCKLAQAALKDSGALESMLRVSYMPGGIGAVAFNTIAGQRRDEPGTVVAFSAGSLLNLAQGKFGAHTAADVRWVASVGTDYGAVVVAADSPWTSLKDMMEAIKADPSKVILGAGGTIGSQDWMKAALTARAAGIDHKTMRFVAFEGGGDCATALQGGHVQVCMNDVGDSQAAIDGGAPLKLLAIYSADRLDGKLGNVQTAKEQGYDIEWPIVRGFYVGPEVSDADYQWWTDAFAQSMQAPGYSKLLADRNLLPLPMTGDTLRTFVDERVTTYKELASSFGLVSQ</sequence>
<dbReference type="SUPFAM" id="SSF53850">
    <property type="entry name" value="Periplasmic binding protein-like II"/>
    <property type="match status" value="1"/>
</dbReference>
<protein>
    <submittedName>
        <fullName evidence="3">Putative tricarboxylic transport membrane protein</fullName>
    </submittedName>
</protein>
<evidence type="ECO:0000256" key="2">
    <source>
        <dbReference type="SAM" id="SignalP"/>
    </source>
</evidence>
<evidence type="ECO:0000313" key="4">
    <source>
        <dbReference type="Proteomes" id="UP000198793"/>
    </source>
</evidence>
<comment type="similarity">
    <text evidence="1">Belongs to the UPF0065 (bug) family.</text>
</comment>
<feature type="chain" id="PRO_5011444448" evidence="2">
    <location>
        <begin position="37"/>
        <end position="345"/>
    </location>
</feature>
<dbReference type="Pfam" id="PF03401">
    <property type="entry name" value="TctC"/>
    <property type="match status" value="1"/>
</dbReference>
<dbReference type="Gene3D" id="3.40.190.10">
    <property type="entry name" value="Periplasmic binding protein-like II"/>
    <property type="match status" value="1"/>
</dbReference>
<dbReference type="CDD" id="cd07012">
    <property type="entry name" value="PBP2_Bug_TTT"/>
    <property type="match status" value="1"/>
</dbReference>
<accession>A0A1H0KRC9</accession>
<evidence type="ECO:0000256" key="1">
    <source>
        <dbReference type="ARBA" id="ARBA00006987"/>
    </source>
</evidence>
<organism evidence="3 4">
    <name type="scientific">Aureimonas jatrophae</name>
    <dbReference type="NCBI Taxonomy" id="1166073"/>
    <lineage>
        <taxon>Bacteria</taxon>
        <taxon>Pseudomonadati</taxon>
        <taxon>Pseudomonadota</taxon>
        <taxon>Alphaproteobacteria</taxon>
        <taxon>Hyphomicrobiales</taxon>
        <taxon>Aurantimonadaceae</taxon>
        <taxon>Aureimonas</taxon>
    </lineage>
</organism>
<keyword evidence="4" id="KW-1185">Reference proteome</keyword>
<dbReference type="PANTHER" id="PTHR42928:SF3">
    <property type="entry name" value="UPF0065 PROTEIN YFLP"/>
    <property type="match status" value="1"/>
</dbReference>
<dbReference type="STRING" id="1166073.SAMN05192530_108100"/>
<proteinExistence type="inferred from homology"/>
<dbReference type="InterPro" id="IPR005064">
    <property type="entry name" value="BUG"/>
</dbReference>
<evidence type="ECO:0000313" key="3">
    <source>
        <dbReference type="EMBL" id="SDO58321.1"/>
    </source>
</evidence>
<keyword evidence="2" id="KW-0732">Signal</keyword>